<dbReference type="EMBL" id="CABVIH010000020">
    <property type="protein sequence ID" value="VVP23248.1"/>
    <property type="molecule type" value="Genomic_DNA"/>
</dbReference>
<dbReference type="RefSeq" id="WP_150781086.1">
    <property type="nucleotide sequence ID" value="NZ_CABVIH010000020.1"/>
</dbReference>
<gene>
    <name evidence="1" type="ORF">PS880_03942</name>
</gene>
<evidence type="ECO:0000313" key="2">
    <source>
        <dbReference type="Proteomes" id="UP000375525"/>
    </source>
</evidence>
<dbReference type="AlphaFoldDB" id="A0A5E7MES8"/>
<dbReference type="OrthoDB" id="7021570at2"/>
<accession>A0A5E7MES8</accession>
<dbReference type="Proteomes" id="UP000375525">
    <property type="component" value="Unassembled WGS sequence"/>
</dbReference>
<protein>
    <submittedName>
        <fullName evidence="1">Uncharacterized protein</fullName>
    </submittedName>
</protein>
<organism evidence="1 2">
    <name type="scientific">Pseudomonas fluorescens</name>
    <dbReference type="NCBI Taxonomy" id="294"/>
    <lineage>
        <taxon>Bacteria</taxon>
        <taxon>Pseudomonadati</taxon>
        <taxon>Pseudomonadota</taxon>
        <taxon>Gammaproteobacteria</taxon>
        <taxon>Pseudomonadales</taxon>
        <taxon>Pseudomonadaceae</taxon>
        <taxon>Pseudomonas</taxon>
    </lineage>
</organism>
<name>A0A5E7MES8_PSEFL</name>
<evidence type="ECO:0000313" key="1">
    <source>
        <dbReference type="EMBL" id="VVP23248.1"/>
    </source>
</evidence>
<reference evidence="1 2" key="1">
    <citation type="submission" date="2019-09" db="EMBL/GenBank/DDBJ databases">
        <authorList>
            <person name="Chandra G."/>
            <person name="Truman W A."/>
        </authorList>
    </citation>
    <scope>NUCLEOTIDE SEQUENCE [LARGE SCALE GENOMIC DNA]</scope>
    <source>
        <strain evidence="1">PS880</strain>
    </source>
</reference>
<sequence length="371" mass="41530">MHSTSTTLDPENPKVLEAYGAAGDRLDFDSVYHAEYITAQVPHYTGMARGHTVRMTWENPRHVYHSEMVTVGTPGVINIRIPRTEVIDAIGHTVNVYYTVRTAPDTPPIYSEYLLLRIDPQAFDLIAPTLSSDQKTVSVNYVGMVTGYTVRIRATGKTTWDSDERDVQTGVTPIFTLPAYWIAENKNIDIRINYSVYKSGSGQNLMFSKVLRLRMGGSAPILSENFDDKPTQLITQGQRIEFPSMTITFLSGIGVMGIAALSTTPGNFPVLPGKRAGQLLNICYQTEGPQHCRLELKAAYSKVSFWHTWVDTSPVTAFYYNAAHQLLGQRQFSQSRHDAHLLEFAATGITRIEIQTNAYDWIGLDHFLFTP</sequence>
<proteinExistence type="predicted"/>